<reference evidence="1 2" key="1">
    <citation type="submission" date="2020-07" db="EMBL/GenBank/DDBJ databases">
        <title>Comparative genomics of pyrophilous fungi reveals a link between fire events and developmental genes.</title>
        <authorList>
            <consortium name="DOE Joint Genome Institute"/>
            <person name="Steindorff A.S."/>
            <person name="Carver A."/>
            <person name="Calhoun S."/>
            <person name="Stillman K."/>
            <person name="Liu H."/>
            <person name="Lipzen A."/>
            <person name="Pangilinan J."/>
            <person name="Labutti K."/>
            <person name="Bruns T.D."/>
            <person name="Grigoriev I.V."/>
        </authorList>
    </citation>
    <scope>NUCLEOTIDE SEQUENCE [LARGE SCALE GENOMIC DNA]</scope>
    <source>
        <strain evidence="1 2">CBS 144469</strain>
    </source>
</reference>
<organism evidence="1 2">
    <name type="scientific">Ephemerocybe angulata</name>
    <dbReference type="NCBI Taxonomy" id="980116"/>
    <lineage>
        <taxon>Eukaryota</taxon>
        <taxon>Fungi</taxon>
        <taxon>Dikarya</taxon>
        <taxon>Basidiomycota</taxon>
        <taxon>Agaricomycotina</taxon>
        <taxon>Agaricomycetes</taxon>
        <taxon>Agaricomycetidae</taxon>
        <taxon>Agaricales</taxon>
        <taxon>Agaricineae</taxon>
        <taxon>Psathyrellaceae</taxon>
        <taxon>Ephemerocybe</taxon>
    </lineage>
</organism>
<evidence type="ECO:0000313" key="1">
    <source>
        <dbReference type="EMBL" id="KAF6755599.1"/>
    </source>
</evidence>
<keyword evidence="2" id="KW-1185">Reference proteome</keyword>
<comment type="caution">
    <text evidence="1">The sequence shown here is derived from an EMBL/GenBank/DDBJ whole genome shotgun (WGS) entry which is preliminary data.</text>
</comment>
<gene>
    <name evidence="1" type="ORF">DFP72DRAFT_811258</name>
</gene>
<proteinExistence type="predicted"/>
<accession>A0A8H6M7A4</accession>
<name>A0A8H6M7A4_9AGAR</name>
<protein>
    <submittedName>
        <fullName evidence="1">Uncharacterized protein</fullName>
    </submittedName>
</protein>
<dbReference type="EMBL" id="JACGCI010000029">
    <property type="protein sequence ID" value="KAF6755599.1"/>
    <property type="molecule type" value="Genomic_DNA"/>
</dbReference>
<dbReference type="OrthoDB" id="3238562at2759"/>
<sequence>SGRSAVDSANRFIVCSNLFDGFDIYDLKYRKYKRTIQNKYDKDQNAVLPVLFVNNDSDILTGSTKGKVMVASVTDDSKVTRLDHGA</sequence>
<dbReference type="AlphaFoldDB" id="A0A8H6M7A4"/>
<dbReference type="Proteomes" id="UP000521943">
    <property type="component" value="Unassembled WGS sequence"/>
</dbReference>
<feature type="non-terminal residue" evidence="1">
    <location>
        <position position="1"/>
    </location>
</feature>
<evidence type="ECO:0000313" key="2">
    <source>
        <dbReference type="Proteomes" id="UP000521943"/>
    </source>
</evidence>